<sequence length="74" mass="7750">MLAALGDLSGLLADGECAVAVSHGAAIRVATGAMLGWPDDTFHTLRGLDNCGRVELVDQDGRWRLAAYNRVAAP</sequence>
<gene>
    <name evidence="1" type="ORF">UFOPK2579_01903</name>
</gene>
<dbReference type="SUPFAM" id="SSF53254">
    <property type="entry name" value="Phosphoglycerate mutase-like"/>
    <property type="match status" value="1"/>
</dbReference>
<dbReference type="EMBL" id="CAEZXR010000244">
    <property type="protein sequence ID" value="CAB4719888.1"/>
    <property type="molecule type" value="Genomic_DNA"/>
</dbReference>
<protein>
    <submittedName>
        <fullName evidence="1">Unannotated protein</fullName>
    </submittedName>
</protein>
<dbReference type="InterPro" id="IPR013078">
    <property type="entry name" value="His_Pase_superF_clade-1"/>
</dbReference>
<dbReference type="InterPro" id="IPR029033">
    <property type="entry name" value="His_PPase_superfam"/>
</dbReference>
<name>A0A6J6REP2_9ZZZZ</name>
<dbReference type="Pfam" id="PF00300">
    <property type="entry name" value="His_Phos_1"/>
    <property type="match status" value="1"/>
</dbReference>
<reference evidence="1" key="1">
    <citation type="submission" date="2020-05" db="EMBL/GenBank/DDBJ databases">
        <authorList>
            <person name="Chiriac C."/>
            <person name="Salcher M."/>
            <person name="Ghai R."/>
            <person name="Kavagutti S V."/>
        </authorList>
    </citation>
    <scope>NUCLEOTIDE SEQUENCE</scope>
</reference>
<proteinExistence type="predicted"/>
<dbReference type="Gene3D" id="3.40.50.1240">
    <property type="entry name" value="Phosphoglycerate mutase-like"/>
    <property type="match status" value="1"/>
</dbReference>
<organism evidence="1">
    <name type="scientific">freshwater metagenome</name>
    <dbReference type="NCBI Taxonomy" id="449393"/>
    <lineage>
        <taxon>unclassified sequences</taxon>
        <taxon>metagenomes</taxon>
        <taxon>ecological metagenomes</taxon>
    </lineage>
</organism>
<accession>A0A6J6REP2</accession>
<evidence type="ECO:0000313" key="1">
    <source>
        <dbReference type="EMBL" id="CAB4719888.1"/>
    </source>
</evidence>
<dbReference type="AlphaFoldDB" id="A0A6J6REP2"/>